<proteinExistence type="predicted"/>
<dbReference type="AlphaFoldDB" id="A0A368VWC3"/>
<dbReference type="InterPro" id="IPR019712">
    <property type="entry name" value="YtpB-like"/>
</dbReference>
<reference evidence="1 2" key="1">
    <citation type="submission" date="2018-07" db="EMBL/GenBank/DDBJ databases">
        <title>Genomic Encyclopedia of Type Strains, Phase III (KMG-III): the genomes of soil and plant-associated and newly described type strains.</title>
        <authorList>
            <person name="Whitman W."/>
        </authorList>
    </citation>
    <scope>NUCLEOTIDE SEQUENCE [LARGE SCALE GENOMIC DNA]</scope>
    <source>
        <strain evidence="1 2">CECT 7506</strain>
    </source>
</reference>
<comment type="caution">
    <text evidence="1">The sequence shown here is derived from an EMBL/GenBank/DDBJ whole genome shotgun (WGS) entry which is preliminary data.</text>
</comment>
<name>A0A368VWC3_9BACL</name>
<dbReference type="EMBL" id="QPJD01000010">
    <property type="protein sequence ID" value="RCW45620.1"/>
    <property type="molecule type" value="Genomic_DNA"/>
</dbReference>
<sequence>MRLTTLSGNRVPQGPIKLMHRIYKYVLPEVERELEQLRRFAQRIPDLELRTQALASMDSKKFHCQGGGVYAAANLERRHVLIPLIVALQTISDYLDNLCDRSTSLNPDDFRLLHQSMLDAVNPEAELQDYYAFRSENDDGGYLHHLVRTCQLHAAQLPSYSSVQQHVTELVALYGDLQVYKHIRKDLRESQLLAWWELHRNNYPNLQWNEFAAATGSTLGMFMLFLAASEDRLSERDAATIKCIYFPHVCGLHILLDYLIDQEEDYAGGDLNFCNYYDNESLLVERLGTIVNRAREDVKQLPASRFHRLIIEGLLALYLSDPKVRHQADVRDVSRKLMKNSPLTRLFFLINSIWIRKQQA</sequence>
<keyword evidence="2" id="KW-1185">Reference proteome</keyword>
<organism evidence="1 2">
    <name type="scientific">Paenibacillus prosopidis</name>
    <dbReference type="NCBI Taxonomy" id="630520"/>
    <lineage>
        <taxon>Bacteria</taxon>
        <taxon>Bacillati</taxon>
        <taxon>Bacillota</taxon>
        <taxon>Bacilli</taxon>
        <taxon>Bacillales</taxon>
        <taxon>Paenibacillaceae</taxon>
        <taxon>Paenibacillus</taxon>
    </lineage>
</organism>
<accession>A0A368VWC3</accession>
<evidence type="ECO:0000313" key="1">
    <source>
        <dbReference type="EMBL" id="RCW45620.1"/>
    </source>
</evidence>
<dbReference type="Proteomes" id="UP000252415">
    <property type="component" value="Unassembled WGS sequence"/>
</dbReference>
<protein>
    <submittedName>
        <fullName evidence="1">Tetraprenyl-beta-curcumene synthase</fullName>
    </submittedName>
</protein>
<evidence type="ECO:0000313" key="2">
    <source>
        <dbReference type="Proteomes" id="UP000252415"/>
    </source>
</evidence>
<gene>
    <name evidence="1" type="ORF">DFP97_110210</name>
</gene>
<dbReference type="Pfam" id="PF10776">
    <property type="entry name" value="DUF2600"/>
    <property type="match status" value="1"/>
</dbReference>